<dbReference type="AlphaFoldDB" id="A0ABD7PQM9"/>
<protein>
    <submittedName>
        <fullName evidence="1">Uncharacterized protein</fullName>
    </submittedName>
</protein>
<dbReference type="Proteomes" id="UP000292036">
    <property type="component" value="Unassembled WGS sequence"/>
</dbReference>
<accession>A0ABD7PQM9</accession>
<reference evidence="1 2" key="1">
    <citation type="submission" date="2019-02" db="EMBL/GenBank/DDBJ databases">
        <title>The genomic architecture of introgression among sibling species of bacteria.</title>
        <authorList>
            <person name="Cavassim M.I.A."/>
            <person name="Moeskjaer S."/>
            <person name="Moslemi C."/>
            <person name="Fields B."/>
            <person name="Bachmann A."/>
            <person name="Vilhjalmsson B."/>
            <person name="Schierup M.H."/>
            <person name="Young J.P.W."/>
            <person name="Andersen S.U."/>
        </authorList>
    </citation>
    <scope>NUCLEOTIDE SEQUENCE [LARGE SCALE GENOMIC DNA]</scope>
    <source>
        <strain evidence="1 2">SM151B</strain>
    </source>
</reference>
<dbReference type="RefSeq" id="WP_130705366.1">
    <property type="nucleotide sequence ID" value="NZ_JAAXFE010000039.1"/>
</dbReference>
<sequence>MSNELTETIKERVTEHYQDSGAGLLLLSDLGSELTALKIWPSPTEKRSLREIVEAVEGISVRNDGAFIAVMPKGLEQHADDVIAQRRELTFLKSLPRALLLAFTIVPKKGEVVSVRIGEKLVYETGPTHSEGMTPVDEDLRIPGLDVSDPSLAHERLKTLDQNIRTWCTRHAIDPADLVHSRPRILSKKQTSVSLTAAHGNALERLYAAQDPEVARKLSVPIDIALVLSRMP</sequence>
<proteinExistence type="predicted"/>
<dbReference type="EMBL" id="SIPS01000001">
    <property type="protein sequence ID" value="TAW29399.1"/>
    <property type="molecule type" value="Genomic_DNA"/>
</dbReference>
<name>A0ABD7PQM9_RHILE</name>
<gene>
    <name evidence="1" type="ORF">ELI19_07775</name>
</gene>
<organism evidence="1 2">
    <name type="scientific">Rhizobium leguminosarum</name>
    <dbReference type="NCBI Taxonomy" id="384"/>
    <lineage>
        <taxon>Bacteria</taxon>
        <taxon>Pseudomonadati</taxon>
        <taxon>Pseudomonadota</taxon>
        <taxon>Alphaproteobacteria</taxon>
        <taxon>Hyphomicrobiales</taxon>
        <taxon>Rhizobiaceae</taxon>
        <taxon>Rhizobium/Agrobacterium group</taxon>
        <taxon>Rhizobium</taxon>
    </lineage>
</organism>
<comment type="caution">
    <text evidence="1">The sequence shown here is derived from an EMBL/GenBank/DDBJ whole genome shotgun (WGS) entry which is preliminary data.</text>
</comment>
<evidence type="ECO:0000313" key="1">
    <source>
        <dbReference type="EMBL" id="TAW29399.1"/>
    </source>
</evidence>
<evidence type="ECO:0000313" key="2">
    <source>
        <dbReference type="Proteomes" id="UP000292036"/>
    </source>
</evidence>